<dbReference type="AlphaFoldDB" id="A0AAV2DJK9"/>
<evidence type="ECO:0000313" key="4">
    <source>
        <dbReference type="EMBL" id="CAL1373780.1"/>
    </source>
</evidence>
<dbReference type="Gene3D" id="3.30.60.10">
    <property type="entry name" value="Endochitinase-like"/>
    <property type="match status" value="1"/>
</dbReference>
<dbReference type="GO" id="GO:0008061">
    <property type="term" value="F:chitin binding"/>
    <property type="evidence" value="ECO:0007669"/>
    <property type="project" value="UniProtKB-UniRule"/>
</dbReference>
<evidence type="ECO:0000256" key="2">
    <source>
        <dbReference type="PROSITE-ProRule" id="PRU00261"/>
    </source>
</evidence>
<accession>A0AAV2DJK9</accession>
<feature type="domain" description="Chitin-binding type-1" evidence="3">
    <location>
        <begin position="44"/>
        <end position="88"/>
    </location>
</feature>
<evidence type="ECO:0000313" key="5">
    <source>
        <dbReference type="Proteomes" id="UP001497516"/>
    </source>
</evidence>
<keyword evidence="5" id="KW-1185">Reference proteome</keyword>
<sequence length="163" mass="17604">MMIRNINMERRMSLAAVATTILIIVVVHVALMAPSSCSAAERDNHGCGRYANGTWEFCDSGRCCSIELYCGDGDDYCGKDRCWYQCPSQLDPSPPLPSGNYGHQSNYQVAETGGAGVVVATRRLVNATRNNQYFFNLNLGGGDDHDELVKVVAADNASSSSTP</sequence>
<dbReference type="InterPro" id="IPR036861">
    <property type="entry name" value="Endochitinase-like_sf"/>
</dbReference>
<dbReference type="Proteomes" id="UP001497516">
    <property type="component" value="Chromosome 3"/>
</dbReference>
<dbReference type="PROSITE" id="PS50941">
    <property type="entry name" value="CHIT_BIND_I_2"/>
    <property type="match status" value="1"/>
</dbReference>
<keyword evidence="1 2" id="KW-0147">Chitin-binding</keyword>
<dbReference type="EMBL" id="OZ034816">
    <property type="protein sequence ID" value="CAL1373780.1"/>
    <property type="molecule type" value="Genomic_DNA"/>
</dbReference>
<feature type="disulfide bond" evidence="2">
    <location>
        <begin position="63"/>
        <end position="77"/>
    </location>
</feature>
<dbReference type="SUPFAM" id="SSF57016">
    <property type="entry name" value="Plant lectins/antimicrobial peptides"/>
    <property type="match status" value="1"/>
</dbReference>
<keyword evidence="2" id="KW-1015">Disulfide bond</keyword>
<feature type="disulfide bond" evidence="2">
    <location>
        <begin position="58"/>
        <end position="70"/>
    </location>
</feature>
<dbReference type="InterPro" id="IPR001002">
    <property type="entry name" value="Chitin-bd_1"/>
</dbReference>
<dbReference type="CDD" id="cd00035">
    <property type="entry name" value="ChtBD1"/>
    <property type="match status" value="1"/>
</dbReference>
<organism evidence="4 5">
    <name type="scientific">Linum trigynum</name>
    <dbReference type="NCBI Taxonomy" id="586398"/>
    <lineage>
        <taxon>Eukaryota</taxon>
        <taxon>Viridiplantae</taxon>
        <taxon>Streptophyta</taxon>
        <taxon>Embryophyta</taxon>
        <taxon>Tracheophyta</taxon>
        <taxon>Spermatophyta</taxon>
        <taxon>Magnoliopsida</taxon>
        <taxon>eudicotyledons</taxon>
        <taxon>Gunneridae</taxon>
        <taxon>Pentapetalae</taxon>
        <taxon>rosids</taxon>
        <taxon>fabids</taxon>
        <taxon>Malpighiales</taxon>
        <taxon>Linaceae</taxon>
        <taxon>Linum</taxon>
    </lineage>
</organism>
<proteinExistence type="predicted"/>
<evidence type="ECO:0000259" key="3">
    <source>
        <dbReference type="PROSITE" id="PS50941"/>
    </source>
</evidence>
<protein>
    <recommendedName>
        <fullName evidence="3">Chitin-binding type-1 domain-containing protein</fullName>
    </recommendedName>
</protein>
<reference evidence="4 5" key="1">
    <citation type="submission" date="2024-04" db="EMBL/GenBank/DDBJ databases">
        <authorList>
            <person name="Fracassetti M."/>
        </authorList>
    </citation>
    <scope>NUCLEOTIDE SEQUENCE [LARGE SCALE GENOMIC DNA]</scope>
</reference>
<name>A0AAV2DJK9_9ROSI</name>
<gene>
    <name evidence="4" type="ORF">LTRI10_LOCUS15694</name>
</gene>
<evidence type="ECO:0000256" key="1">
    <source>
        <dbReference type="ARBA" id="ARBA00022669"/>
    </source>
</evidence>
<comment type="caution">
    <text evidence="2">Lacks conserved residue(s) required for the propagation of feature annotation.</text>
</comment>
<feature type="disulfide bond" evidence="2">
    <location>
        <begin position="82"/>
        <end position="86"/>
    </location>
</feature>